<dbReference type="PANTHER" id="PTHR30026">
    <property type="entry name" value="OUTER MEMBRANE PROTEIN TOLC"/>
    <property type="match status" value="1"/>
</dbReference>
<dbReference type="RefSeq" id="WP_128994734.1">
    <property type="nucleotide sequence ID" value="NZ_PDKN01000001.1"/>
</dbReference>
<accession>A0A4Q0XSZ1</accession>
<dbReference type="AlphaFoldDB" id="A0A4Q0XSZ1"/>
<dbReference type="GO" id="GO:0009279">
    <property type="term" value="C:cell outer membrane"/>
    <property type="evidence" value="ECO:0007669"/>
    <property type="project" value="UniProtKB-SubCell"/>
</dbReference>
<comment type="subcellular location">
    <subcellularLocation>
        <location evidence="1">Cell outer membrane</location>
    </subcellularLocation>
</comment>
<evidence type="ECO:0000313" key="9">
    <source>
        <dbReference type="EMBL" id="RXJ60600.1"/>
    </source>
</evidence>
<evidence type="ECO:0000256" key="6">
    <source>
        <dbReference type="ARBA" id="ARBA00023136"/>
    </source>
</evidence>
<dbReference type="GO" id="GO:0015562">
    <property type="term" value="F:efflux transmembrane transporter activity"/>
    <property type="evidence" value="ECO:0007669"/>
    <property type="project" value="InterPro"/>
</dbReference>
<dbReference type="EMBL" id="PDKN01000001">
    <property type="protein sequence ID" value="RXJ60600.1"/>
    <property type="molecule type" value="Genomic_DNA"/>
</dbReference>
<dbReference type="GO" id="GO:1990281">
    <property type="term" value="C:efflux pump complex"/>
    <property type="evidence" value="ECO:0007669"/>
    <property type="project" value="TreeGrafter"/>
</dbReference>
<dbReference type="InterPro" id="IPR003423">
    <property type="entry name" value="OMP_efflux"/>
</dbReference>
<dbReference type="SUPFAM" id="SSF56954">
    <property type="entry name" value="Outer membrane efflux proteins (OEP)"/>
    <property type="match status" value="1"/>
</dbReference>
<proteinExistence type="inferred from homology"/>
<dbReference type="PANTHER" id="PTHR30026:SF20">
    <property type="entry name" value="OUTER MEMBRANE PROTEIN TOLC"/>
    <property type="match status" value="1"/>
</dbReference>
<dbReference type="Pfam" id="PF02321">
    <property type="entry name" value="OEP"/>
    <property type="match status" value="2"/>
</dbReference>
<protein>
    <recommendedName>
        <fullName evidence="11">TolC family protein</fullName>
    </recommendedName>
</protein>
<dbReference type="OrthoDB" id="9780675at2"/>
<evidence type="ECO:0000256" key="5">
    <source>
        <dbReference type="ARBA" id="ARBA00022692"/>
    </source>
</evidence>
<keyword evidence="3" id="KW-0813">Transport</keyword>
<dbReference type="GO" id="GO:0015288">
    <property type="term" value="F:porin activity"/>
    <property type="evidence" value="ECO:0007669"/>
    <property type="project" value="TreeGrafter"/>
</dbReference>
<keyword evidence="6" id="KW-0472">Membrane</keyword>
<evidence type="ECO:0000256" key="2">
    <source>
        <dbReference type="ARBA" id="ARBA00007613"/>
    </source>
</evidence>
<evidence type="ECO:0000256" key="4">
    <source>
        <dbReference type="ARBA" id="ARBA00022452"/>
    </source>
</evidence>
<evidence type="ECO:0000313" key="10">
    <source>
        <dbReference type="Proteomes" id="UP000290657"/>
    </source>
</evidence>
<dbReference type="InterPro" id="IPR051906">
    <property type="entry name" value="TolC-like"/>
</dbReference>
<dbReference type="Gene3D" id="1.20.1600.10">
    <property type="entry name" value="Outer membrane efflux proteins (OEP)"/>
    <property type="match status" value="1"/>
</dbReference>
<evidence type="ECO:0000256" key="1">
    <source>
        <dbReference type="ARBA" id="ARBA00004442"/>
    </source>
</evidence>
<feature type="coiled-coil region" evidence="8">
    <location>
        <begin position="141"/>
        <end position="192"/>
    </location>
</feature>
<keyword evidence="8" id="KW-0175">Coiled coil</keyword>
<dbReference type="Proteomes" id="UP000290657">
    <property type="component" value="Unassembled WGS sequence"/>
</dbReference>
<keyword evidence="5" id="KW-0812">Transmembrane</keyword>
<evidence type="ECO:0000256" key="3">
    <source>
        <dbReference type="ARBA" id="ARBA00022448"/>
    </source>
</evidence>
<keyword evidence="7" id="KW-0998">Cell outer membrane</keyword>
<evidence type="ECO:0000256" key="7">
    <source>
        <dbReference type="ARBA" id="ARBA00023237"/>
    </source>
</evidence>
<reference evidence="9 10" key="1">
    <citation type="submission" date="2017-10" db="EMBL/GenBank/DDBJ databases">
        <title>Genomics of the genus Arcobacter.</title>
        <authorList>
            <person name="Perez-Cataluna A."/>
            <person name="Figueras M.J."/>
        </authorList>
    </citation>
    <scope>NUCLEOTIDE SEQUENCE [LARGE SCALE GENOMIC DNA]</scope>
    <source>
        <strain evidence="9 10">CECT 8987</strain>
    </source>
</reference>
<evidence type="ECO:0000256" key="8">
    <source>
        <dbReference type="SAM" id="Coils"/>
    </source>
</evidence>
<sequence length="414" mass="47462">MLKQTVYASMIALSMHAYAIDLKQSIDIALNQNYDIKEQQYVKEEKNANNNAAFAPFLPSVDLAYSFERRDETIVNQSKEDSVGSATVSYNLFNGFSDIFSLLSSNYVYKSSKYTYEATKQDIILQTKQAYITVLKQQKNLVTKEDALKLFNKQYEDARNKFDQGLIARNDLLEVEVQMLQAKQEVIRAKKELKVARLSLNNILSNALKTDEKLEELQYEELQYNTTKEDFINKRSEVAALKMLMDSYNAQENSDAGAFLPSIDASFGYYEYGDDRHIDGKEGYPENQEIAKVTASWNLFSGGKDINTVIATHKKKKQVYAQLEKLKLQIQLQYEQALEELEVAKLNYETAQVALEQAKINYDIVNNRFEQGVSKSSDLIDANFLLSQAKQNFYSAYYDKFLAVATLQRVMEND</sequence>
<evidence type="ECO:0008006" key="11">
    <source>
        <dbReference type="Google" id="ProtNLM"/>
    </source>
</evidence>
<comment type="caution">
    <text evidence="9">The sequence shown here is derived from an EMBL/GenBank/DDBJ whole genome shotgun (WGS) entry which is preliminary data.</text>
</comment>
<feature type="coiled-coil region" evidence="8">
    <location>
        <begin position="320"/>
        <end position="368"/>
    </location>
</feature>
<comment type="similarity">
    <text evidence="2">Belongs to the outer membrane factor (OMF) (TC 1.B.17) family.</text>
</comment>
<name>A0A4Q0XSZ1_9BACT</name>
<gene>
    <name evidence="9" type="ORF">CRV04_00905</name>
</gene>
<keyword evidence="10" id="KW-1185">Reference proteome</keyword>
<keyword evidence="4" id="KW-1134">Transmembrane beta strand</keyword>
<organism evidence="9 10">
    <name type="scientific">Candidatus Marinarcus aquaticus</name>
    <dbReference type="NCBI Taxonomy" id="2044504"/>
    <lineage>
        <taxon>Bacteria</taxon>
        <taxon>Pseudomonadati</taxon>
        <taxon>Campylobacterota</taxon>
        <taxon>Epsilonproteobacteria</taxon>
        <taxon>Campylobacterales</taxon>
        <taxon>Arcobacteraceae</taxon>
        <taxon>Candidatus Marinarcus</taxon>
    </lineage>
</organism>